<organism evidence="1 2">
    <name type="scientific">Halopseudomonas bauzanensis</name>
    <dbReference type="NCBI Taxonomy" id="653930"/>
    <lineage>
        <taxon>Bacteria</taxon>
        <taxon>Pseudomonadati</taxon>
        <taxon>Pseudomonadota</taxon>
        <taxon>Gammaproteobacteria</taxon>
        <taxon>Pseudomonadales</taxon>
        <taxon>Pseudomonadaceae</taxon>
        <taxon>Halopseudomonas</taxon>
    </lineage>
</organism>
<proteinExistence type="predicted"/>
<name>A0A4U0YIR8_9GAMM</name>
<accession>A0A4U0YIR8</accession>
<gene>
    <name evidence="1" type="ORF">FA869_14725</name>
</gene>
<evidence type="ECO:0000313" key="1">
    <source>
        <dbReference type="EMBL" id="TKA90369.1"/>
    </source>
</evidence>
<comment type="caution">
    <text evidence="1">The sequence shown here is derived from an EMBL/GenBank/DDBJ whole genome shotgun (WGS) entry which is preliminary data.</text>
</comment>
<protein>
    <submittedName>
        <fullName evidence="1">Uncharacterized protein</fullName>
    </submittedName>
</protein>
<dbReference type="AlphaFoldDB" id="A0A4U0YIR8"/>
<dbReference type="Proteomes" id="UP000305198">
    <property type="component" value="Unassembled WGS sequence"/>
</dbReference>
<sequence length="82" mass="9706">MAKSGAERMREKRARDKLKQAEREALLLSRRINLDLYHATDERLLRTMQRADIEEEQDLITRLIHAADRLSTDDLIELVRHP</sequence>
<evidence type="ECO:0000313" key="2">
    <source>
        <dbReference type="Proteomes" id="UP000305198"/>
    </source>
</evidence>
<dbReference type="EMBL" id="SWAV01000005">
    <property type="protein sequence ID" value="TKA90369.1"/>
    <property type="molecule type" value="Genomic_DNA"/>
</dbReference>
<reference evidence="1 2" key="1">
    <citation type="submission" date="2019-04" db="EMBL/GenBank/DDBJ databases">
        <title>Crypto-aerobic microbial life in anoxic (sulfidic) marine sediments.</title>
        <authorList>
            <person name="Bhattacharya S."/>
            <person name="Roy C."/>
            <person name="Mondal N."/>
            <person name="Sarkar J."/>
            <person name="Mandal S."/>
            <person name="Rameez M.J."/>
            <person name="Ghosh W."/>
        </authorList>
    </citation>
    <scope>NUCLEOTIDE SEQUENCE [LARGE SCALE GENOMIC DNA]</scope>
    <source>
        <strain evidence="1 2">SBBB</strain>
    </source>
</reference>